<protein>
    <submittedName>
        <fullName evidence="3">DUF2304 domain-containing protein</fullName>
    </submittedName>
</protein>
<proteinExistence type="predicted"/>
<keyword evidence="4" id="KW-1185">Reference proteome</keyword>
<dbReference type="RefSeq" id="WP_210231255.1">
    <property type="nucleotide sequence ID" value="NZ_CP076022.1"/>
</dbReference>
<feature type="transmembrane region" description="Helical" evidence="2">
    <location>
        <begin position="66"/>
        <end position="84"/>
    </location>
</feature>
<keyword evidence="2" id="KW-0812">Transmembrane</keyword>
<evidence type="ECO:0000313" key="3">
    <source>
        <dbReference type="EMBL" id="QWC09278.1"/>
    </source>
</evidence>
<dbReference type="InterPro" id="IPR019277">
    <property type="entry name" value="DUF2304"/>
</dbReference>
<dbReference type="Proteomes" id="UP000676885">
    <property type="component" value="Chromosome"/>
</dbReference>
<evidence type="ECO:0000256" key="1">
    <source>
        <dbReference type="SAM" id="MobiDB-lite"/>
    </source>
</evidence>
<accession>A0A975M3G5</accession>
<gene>
    <name evidence="3" type="ORF">KKR91_12345</name>
</gene>
<dbReference type="KEGG" id="ajg:KKR91_12345"/>
<organism evidence="3 4">
    <name type="scientific">Arthrobacter jiangjiafuii</name>
    <dbReference type="NCBI Taxonomy" id="2817475"/>
    <lineage>
        <taxon>Bacteria</taxon>
        <taxon>Bacillati</taxon>
        <taxon>Actinomycetota</taxon>
        <taxon>Actinomycetes</taxon>
        <taxon>Micrococcales</taxon>
        <taxon>Micrococcaceae</taxon>
        <taxon>Arthrobacter</taxon>
    </lineage>
</organism>
<feature type="compositionally biased region" description="Basic and acidic residues" evidence="1">
    <location>
        <begin position="137"/>
        <end position="149"/>
    </location>
</feature>
<dbReference type="EMBL" id="CP076022">
    <property type="protein sequence ID" value="QWC09278.1"/>
    <property type="molecule type" value="Genomic_DNA"/>
</dbReference>
<evidence type="ECO:0000256" key="2">
    <source>
        <dbReference type="SAM" id="Phobius"/>
    </source>
</evidence>
<evidence type="ECO:0000313" key="4">
    <source>
        <dbReference type="Proteomes" id="UP000676885"/>
    </source>
</evidence>
<keyword evidence="2" id="KW-1133">Transmembrane helix</keyword>
<dbReference type="Pfam" id="PF10066">
    <property type="entry name" value="DUF2304"/>
    <property type="match status" value="1"/>
</dbReference>
<sequence length="149" mass="16173">MSGFLVIAAAVAVLLSITVLLRRRKLREKYTFLWLVVGIVVLLLAVFPAILRWASDVAGVQVPSNLLFAVAIVFLAGVCLHLSLEVTAAEDESRILAEELSILRAQFDQFCVEAQNPGASTQAQETGMDNGAVPHQAGEETRRDRLGND</sequence>
<feature type="region of interest" description="Disordered" evidence="1">
    <location>
        <begin position="119"/>
        <end position="149"/>
    </location>
</feature>
<keyword evidence="2" id="KW-0472">Membrane</keyword>
<dbReference type="AlphaFoldDB" id="A0A975M3G5"/>
<feature type="transmembrane region" description="Helical" evidence="2">
    <location>
        <begin position="32"/>
        <end position="54"/>
    </location>
</feature>
<name>A0A975M3G5_9MICC</name>
<reference evidence="3 4" key="1">
    <citation type="submission" date="2021-05" db="EMBL/GenBank/DDBJ databases">
        <title>Novel species in genus Arthrobacter.</title>
        <authorList>
            <person name="Zhang G."/>
        </authorList>
    </citation>
    <scope>NUCLEOTIDE SEQUENCE [LARGE SCALE GENOMIC DNA]</scope>
    <source>
        <strain evidence="4">zg-ZUI227</strain>
    </source>
</reference>